<evidence type="ECO:0000259" key="6">
    <source>
        <dbReference type="PROSITE" id="PS52015"/>
    </source>
</evidence>
<evidence type="ECO:0000256" key="4">
    <source>
        <dbReference type="ARBA" id="ARBA00023136"/>
    </source>
</evidence>
<accession>A0ABV4NYU5</accession>
<feature type="domain" description="TonB C-terminal" evidence="6">
    <location>
        <begin position="164"/>
        <end position="255"/>
    </location>
</feature>
<evidence type="ECO:0000256" key="2">
    <source>
        <dbReference type="ARBA" id="ARBA00022692"/>
    </source>
</evidence>
<protein>
    <submittedName>
        <fullName evidence="7">Cell envelope integrity protein TolA</fullName>
    </submittedName>
</protein>
<evidence type="ECO:0000313" key="7">
    <source>
        <dbReference type="EMBL" id="MFA0811291.1"/>
    </source>
</evidence>
<dbReference type="InterPro" id="IPR006260">
    <property type="entry name" value="TonB/TolA_C"/>
</dbReference>
<comment type="subcellular location">
    <subcellularLocation>
        <location evidence="1">Membrane</location>
        <topology evidence="1">Single-pass membrane protein</topology>
    </subcellularLocation>
</comment>
<feature type="compositionally biased region" description="Basic and acidic residues" evidence="5">
    <location>
        <begin position="61"/>
        <end position="144"/>
    </location>
</feature>
<comment type="caution">
    <text evidence="7">The sequence shown here is derived from an EMBL/GenBank/DDBJ whole genome shotgun (WGS) entry which is preliminary data.</text>
</comment>
<dbReference type="RefSeq" id="WP_371838857.1">
    <property type="nucleotide sequence ID" value="NZ_JBGMEK010000018.1"/>
</dbReference>
<dbReference type="InterPro" id="IPR014161">
    <property type="entry name" value="Tol-Pal_TolA"/>
</dbReference>
<feature type="region of interest" description="Disordered" evidence="5">
    <location>
        <begin position="59"/>
        <end position="144"/>
    </location>
</feature>
<evidence type="ECO:0000256" key="5">
    <source>
        <dbReference type="SAM" id="MobiDB-lite"/>
    </source>
</evidence>
<dbReference type="SUPFAM" id="SSF74653">
    <property type="entry name" value="TolA/TonB C-terminal domain"/>
    <property type="match status" value="1"/>
</dbReference>
<keyword evidence="2" id="KW-0812">Transmembrane</keyword>
<dbReference type="PROSITE" id="PS52015">
    <property type="entry name" value="TONB_CTD"/>
    <property type="match status" value="1"/>
</dbReference>
<dbReference type="Pfam" id="PF13103">
    <property type="entry name" value="TonB_2"/>
    <property type="match status" value="1"/>
</dbReference>
<evidence type="ECO:0000256" key="1">
    <source>
        <dbReference type="ARBA" id="ARBA00004167"/>
    </source>
</evidence>
<keyword evidence="8" id="KW-1185">Reference proteome</keyword>
<organism evidence="7 8">
    <name type="scientific">Microbulbifer epialgicus</name>
    <dbReference type="NCBI Taxonomy" id="393907"/>
    <lineage>
        <taxon>Bacteria</taxon>
        <taxon>Pseudomonadati</taxon>
        <taxon>Pseudomonadota</taxon>
        <taxon>Gammaproteobacteria</taxon>
        <taxon>Cellvibrionales</taxon>
        <taxon>Microbulbiferaceae</taxon>
        <taxon>Microbulbifer</taxon>
    </lineage>
</organism>
<dbReference type="NCBIfam" id="TIGR01352">
    <property type="entry name" value="tonB_Cterm"/>
    <property type="match status" value="1"/>
</dbReference>
<dbReference type="Gene3D" id="3.30.1150.10">
    <property type="match status" value="1"/>
</dbReference>
<evidence type="ECO:0000313" key="8">
    <source>
        <dbReference type="Proteomes" id="UP001569428"/>
    </source>
</evidence>
<evidence type="ECO:0000256" key="3">
    <source>
        <dbReference type="ARBA" id="ARBA00022989"/>
    </source>
</evidence>
<gene>
    <name evidence="7" type="primary">tolA</name>
    <name evidence="7" type="ORF">ACCI49_10205</name>
</gene>
<sequence>MNKGFYALAIAISLLLHGALITAITYGWEASSMPERKAMPKFVQAKLVTIDAATPQKKLPKKVDKVQQRAQREAEQKRQAEVERKRRAALERKKKLEAEKKRKAKAEAERKAKEEKTRREKERKEKERKEKALKEQLAKERQSSFDEALEEEQELLDANEGQQAVMSVAQAIQQRIESVWSRPPSARNGMLTRVKINFVPTGRVVAANIVDGSGNAALDRSVLTAIRRVEVFPEVAELAREEPIIFEREVRTTILNFKVEDLRQ</sequence>
<keyword evidence="3" id="KW-1133">Transmembrane helix</keyword>
<dbReference type="Proteomes" id="UP001569428">
    <property type="component" value="Unassembled WGS sequence"/>
</dbReference>
<dbReference type="InterPro" id="IPR037682">
    <property type="entry name" value="TonB_C"/>
</dbReference>
<reference evidence="7 8" key="1">
    <citation type="submission" date="2024-08" db="EMBL/GenBank/DDBJ databases">
        <authorList>
            <person name="Ishaq N."/>
        </authorList>
    </citation>
    <scope>NUCLEOTIDE SEQUENCE [LARGE SCALE GENOMIC DNA]</scope>
    <source>
        <strain evidence="7 8">DSM 18651</strain>
    </source>
</reference>
<dbReference type="EMBL" id="JBGMEK010000018">
    <property type="protein sequence ID" value="MFA0811291.1"/>
    <property type="molecule type" value="Genomic_DNA"/>
</dbReference>
<keyword evidence="4" id="KW-0472">Membrane</keyword>
<proteinExistence type="predicted"/>
<name>A0ABV4NYU5_9GAMM</name>
<dbReference type="NCBIfam" id="TIGR02794">
    <property type="entry name" value="tolA_full"/>
    <property type="match status" value="1"/>
</dbReference>